<keyword evidence="2" id="KW-0808">Transferase</keyword>
<dbReference type="PANTHER" id="PTHR47183">
    <property type="entry name" value="GLUCOSE-1-PHOSPHATE CYTIDYLYLTRANSFERASE-RELATED"/>
    <property type="match status" value="1"/>
</dbReference>
<dbReference type="InterPro" id="IPR013446">
    <property type="entry name" value="G1P_cyt_trans-like"/>
</dbReference>
<sequence>MKTILLAGGSDTLPAEEISTIPKPMIEIGGRPIMTRVMDIYSHFGFSDFIIAAGHQTAVIKQFFTNYHLMANDVRVSIDTGQVELHPTHGAGWTVAVVDTGIFTANSGQLRLLRDWIGNESFMVTYADGLGNVDISALVDFHHGHGKIATVTAVRPPARGGNLELLDSRVTAFTDSVRAQDTWINGGFFVFEPTVFDYLVDDSEPLERAPLAQLAQDGELNAYRHTGFWHPVDTVRDRKRLSGFCTTDTPPWLRFERPAVVNAAE</sequence>
<dbReference type="RefSeq" id="WP_090520529.1">
    <property type="nucleotide sequence ID" value="NZ_FNAH01000001.1"/>
</dbReference>
<evidence type="ECO:0000259" key="1">
    <source>
        <dbReference type="Pfam" id="PF00483"/>
    </source>
</evidence>
<dbReference type="SUPFAM" id="SSF53448">
    <property type="entry name" value="Nucleotide-diphospho-sugar transferases"/>
    <property type="match status" value="1"/>
</dbReference>
<proteinExistence type="predicted"/>
<dbReference type="InterPro" id="IPR005835">
    <property type="entry name" value="NTP_transferase_dom"/>
</dbReference>
<dbReference type="PANTHER" id="PTHR47183:SF1">
    <property type="entry name" value="GLUCOSE-1-PHOSPHATE CYTIDYLYLTRANSFERASE"/>
    <property type="match status" value="1"/>
</dbReference>
<dbReference type="STRING" id="591205.SAMN05421538_101509"/>
<keyword evidence="2" id="KW-0548">Nucleotidyltransferase</keyword>
<dbReference type="AlphaFoldDB" id="A0A1G6UDN5"/>
<keyword evidence="3" id="KW-1185">Reference proteome</keyword>
<evidence type="ECO:0000313" key="3">
    <source>
        <dbReference type="Proteomes" id="UP000199344"/>
    </source>
</evidence>
<dbReference type="EMBL" id="FNAH01000001">
    <property type="protein sequence ID" value="SDD38786.1"/>
    <property type="molecule type" value="Genomic_DNA"/>
</dbReference>
<dbReference type="Gene3D" id="3.90.550.10">
    <property type="entry name" value="Spore Coat Polysaccharide Biosynthesis Protein SpsA, Chain A"/>
    <property type="match status" value="1"/>
</dbReference>
<dbReference type="GO" id="GO:0047343">
    <property type="term" value="F:glucose-1-phosphate cytidylyltransferase activity"/>
    <property type="evidence" value="ECO:0007669"/>
    <property type="project" value="InterPro"/>
</dbReference>
<dbReference type="Proteomes" id="UP000199344">
    <property type="component" value="Unassembled WGS sequence"/>
</dbReference>
<dbReference type="OrthoDB" id="9814110at2"/>
<organism evidence="2 3">
    <name type="scientific">Paracoccus isoporae</name>
    <dbReference type="NCBI Taxonomy" id="591205"/>
    <lineage>
        <taxon>Bacteria</taxon>
        <taxon>Pseudomonadati</taxon>
        <taxon>Pseudomonadota</taxon>
        <taxon>Alphaproteobacteria</taxon>
        <taxon>Rhodobacterales</taxon>
        <taxon>Paracoccaceae</taxon>
        <taxon>Paracoccus</taxon>
    </lineage>
</organism>
<name>A0A1G6UDN5_9RHOB</name>
<dbReference type="InterPro" id="IPR029044">
    <property type="entry name" value="Nucleotide-diphossugar_trans"/>
</dbReference>
<protein>
    <submittedName>
        <fullName evidence="2">Glucose-1-phosphate cytidylyltransferase</fullName>
    </submittedName>
</protein>
<evidence type="ECO:0000313" key="2">
    <source>
        <dbReference type="EMBL" id="SDD38786.1"/>
    </source>
</evidence>
<dbReference type="Pfam" id="PF00483">
    <property type="entry name" value="NTP_transferase"/>
    <property type="match status" value="1"/>
</dbReference>
<accession>A0A1G6UDN5</accession>
<gene>
    <name evidence="2" type="ORF">SAMN05421538_101509</name>
</gene>
<feature type="domain" description="Nucleotidyl transferase" evidence="1">
    <location>
        <begin position="2"/>
        <end position="209"/>
    </location>
</feature>
<reference evidence="2 3" key="1">
    <citation type="submission" date="2016-10" db="EMBL/GenBank/DDBJ databases">
        <authorList>
            <person name="de Groot N.N."/>
        </authorList>
    </citation>
    <scope>NUCLEOTIDE SEQUENCE [LARGE SCALE GENOMIC DNA]</scope>
    <source>
        <strain evidence="2 3">DSM 22220</strain>
    </source>
</reference>